<dbReference type="UniPathway" id="UPA00252"/>
<evidence type="ECO:0000256" key="11">
    <source>
        <dbReference type="ARBA" id="ARBA00023133"/>
    </source>
</evidence>
<comment type="similarity">
    <text evidence="5 12">Belongs to the protoporphyrinogen/coproporphyrinogen oxidase family. Coproporphyrinogen III oxidase subfamily.</text>
</comment>
<dbReference type="InterPro" id="IPR002937">
    <property type="entry name" value="Amino_oxidase"/>
</dbReference>
<comment type="pathway">
    <text evidence="4 12">Porphyrin-containing compound metabolism; protoheme biosynthesis.</text>
</comment>
<dbReference type="SUPFAM" id="SSF54373">
    <property type="entry name" value="FAD-linked reductases, C-terminal domain"/>
    <property type="match status" value="1"/>
</dbReference>
<dbReference type="GO" id="GO:0006783">
    <property type="term" value="P:heme biosynthetic process"/>
    <property type="evidence" value="ECO:0007669"/>
    <property type="project" value="UniProtKB-UniRule"/>
</dbReference>
<keyword evidence="12" id="KW-0963">Cytoplasm</keyword>
<dbReference type="InterPro" id="IPR004572">
    <property type="entry name" value="Protoporphyrinogen_oxidase"/>
</dbReference>
<dbReference type="PANTHER" id="PTHR42923">
    <property type="entry name" value="PROTOPORPHYRINOGEN OXIDASE"/>
    <property type="match status" value="1"/>
</dbReference>
<protein>
    <recommendedName>
        <fullName evidence="7 12">Coproporphyrinogen III oxidase</fullName>
        <ecNumber evidence="6 12">1.3.3.15</ecNumber>
    </recommendedName>
</protein>
<dbReference type="InterPro" id="IPR050464">
    <property type="entry name" value="Zeta_carotene_desat/Oxidored"/>
</dbReference>
<keyword evidence="9 12" id="KW-0274">FAD</keyword>
<dbReference type="RefSeq" id="WP_112257176.1">
    <property type="nucleotide sequence ID" value="NZ_QMIG01000003.1"/>
</dbReference>
<comment type="catalytic activity">
    <reaction evidence="1">
        <text>coproporphyrinogen III + 3 O2 = coproporphyrin III + 3 H2O2</text>
        <dbReference type="Rhea" id="RHEA:43436"/>
        <dbReference type="ChEBI" id="CHEBI:15379"/>
        <dbReference type="ChEBI" id="CHEBI:16240"/>
        <dbReference type="ChEBI" id="CHEBI:57309"/>
        <dbReference type="ChEBI" id="CHEBI:131725"/>
        <dbReference type="EC" id="1.3.3.15"/>
    </reaction>
    <physiologicalReaction direction="left-to-right" evidence="1">
        <dbReference type="Rhea" id="RHEA:43437"/>
    </physiologicalReaction>
</comment>
<evidence type="ECO:0000313" key="14">
    <source>
        <dbReference type="EMBL" id="RAW17358.1"/>
    </source>
</evidence>
<gene>
    <name evidence="14" type="primary">hemG</name>
    <name evidence="14" type="ORF">DPM12_04815</name>
</gene>
<dbReference type="SUPFAM" id="SSF51905">
    <property type="entry name" value="FAD/NAD(P)-binding domain"/>
    <property type="match status" value="1"/>
</dbReference>
<dbReference type="PANTHER" id="PTHR42923:SF3">
    <property type="entry name" value="PROTOPORPHYRINOGEN OXIDASE"/>
    <property type="match status" value="1"/>
</dbReference>
<keyword evidence="8 12" id="KW-0285">Flavoprotein</keyword>
<evidence type="ECO:0000256" key="3">
    <source>
        <dbReference type="ARBA" id="ARBA00002185"/>
    </source>
</evidence>
<dbReference type="Gene3D" id="3.50.50.60">
    <property type="entry name" value="FAD/NAD(P)-binding domain"/>
    <property type="match status" value="1"/>
</dbReference>
<evidence type="ECO:0000256" key="6">
    <source>
        <dbReference type="ARBA" id="ARBA00012402"/>
    </source>
</evidence>
<dbReference type="AlphaFoldDB" id="A0A329R2Y6"/>
<evidence type="ECO:0000259" key="13">
    <source>
        <dbReference type="Pfam" id="PF01593"/>
    </source>
</evidence>
<reference evidence="14 15" key="1">
    <citation type="submission" date="2018-06" db="EMBL/GenBank/DDBJ databases">
        <title>Phytoactinopolyspora halophila sp. nov., a novel halophilic actinomycete isolated from a saline soil in China.</title>
        <authorList>
            <person name="Tang S.-K."/>
        </authorList>
    </citation>
    <scope>NUCLEOTIDE SEQUENCE [LARGE SCALE GENOMIC DNA]</scope>
    <source>
        <strain evidence="14 15">YIM 96934</strain>
    </source>
</reference>
<dbReference type="Gene3D" id="3.90.660.20">
    <property type="entry name" value="Protoporphyrinogen oxidase, mitochondrial, domain 2"/>
    <property type="match status" value="1"/>
</dbReference>
<proteinExistence type="inferred from homology"/>
<comment type="subcellular location">
    <subcellularLocation>
        <location evidence="12">Cytoplasm</location>
    </subcellularLocation>
</comment>
<dbReference type="EMBL" id="QMIG01000003">
    <property type="protein sequence ID" value="RAW17358.1"/>
    <property type="molecule type" value="Genomic_DNA"/>
</dbReference>
<dbReference type="EC" id="1.3.3.15" evidence="6 12"/>
<evidence type="ECO:0000256" key="2">
    <source>
        <dbReference type="ARBA" id="ARBA00001974"/>
    </source>
</evidence>
<keyword evidence="10 12" id="KW-0560">Oxidoreductase</keyword>
<dbReference type="GO" id="GO:0004729">
    <property type="term" value="F:oxygen-dependent protoporphyrinogen oxidase activity"/>
    <property type="evidence" value="ECO:0007669"/>
    <property type="project" value="UniProtKB-UniRule"/>
</dbReference>
<dbReference type="GO" id="GO:0005737">
    <property type="term" value="C:cytoplasm"/>
    <property type="evidence" value="ECO:0007669"/>
    <property type="project" value="UniProtKB-SubCell"/>
</dbReference>
<dbReference type="Pfam" id="PF01593">
    <property type="entry name" value="Amino_oxidase"/>
    <property type="match status" value="1"/>
</dbReference>
<evidence type="ECO:0000256" key="4">
    <source>
        <dbReference type="ARBA" id="ARBA00004744"/>
    </source>
</evidence>
<evidence type="ECO:0000256" key="5">
    <source>
        <dbReference type="ARBA" id="ARBA00008310"/>
    </source>
</evidence>
<evidence type="ECO:0000256" key="7">
    <source>
        <dbReference type="ARBA" id="ARBA00019046"/>
    </source>
</evidence>
<dbReference type="InterPro" id="IPR036188">
    <property type="entry name" value="FAD/NAD-bd_sf"/>
</dbReference>
<evidence type="ECO:0000256" key="9">
    <source>
        <dbReference type="ARBA" id="ARBA00022827"/>
    </source>
</evidence>
<comment type="caution">
    <text evidence="14">The sequence shown here is derived from an EMBL/GenBank/DDBJ whole genome shotgun (WGS) entry which is preliminary data.</text>
</comment>
<evidence type="ECO:0000313" key="15">
    <source>
        <dbReference type="Proteomes" id="UP000250462"/>
    </source>
</evidence>
<feature type="domain" description="Amine oxidase" evidence="13">
    <location>
        <begin position="14"/>
        <end position="475"/>
    </location>
</feature>
<sequence length="488" mass="50254">MTRAPRVAVIGGGISGLAAAWSLRRELAGHAGQDGHADQAWEGDQAEITLFEQRRMLGGHLRVSDVAGLPVDEGAESVLARRPEAVDLARDVGLGDDLVHPAPVGAGIWSRGSIHPMPASTVMGVPADPVALSGLLTGAEVATVAGTDDAAVPGMPIEADVSIGRLVASRMGRAVVQRLVEPLLGGVYAGHADELSLDATVPALGAAARQHPTLREAVQSVRESAPAPDGPVFAGIDGGVGRLPEAVARAAEADVRTGVTVRELQRDGTGWRLVTGPVPAPDIFHADAVILAVPPVPAARLLRGHADATAAELDGIESASMAVVTLALPQSAFPEPPASSGFLVPPAEGRTIKAVTYSSVKWPWLGQRAGDLVVLRASIGRHRDAATLQRDDTELVDAVLADLHDAVGVRGRPIDSRVTRWGGAVPQYTVGHVQRVERIRAGVSQLPGLDVCGAAYDGVGIAACVGTAGAAARRVADDVRSSRVRIGT</sequence>
<accession>A0A329R2Y6</accession>
<evidence type="ECO:0000256" key="1">
    <source>
        <dbReference type="ARBA" id="ARBA00001755"/>
    </source>
</evidence>
<evidence type="ECO:0000256" key="12">
    <source>
        <dbReference type="RuleBase" id="RU364052"/>
    </source>
</evidence>
<dbReference type="NCBIfam" id="TIGR00562">
    <property type="entry name" value="proto_IX_ox"/>
    <property type="match status" value="1"/>
</dbReference>
<dbReference type="OrthoDB" id="4496419at2"/>
<keyword evidence="15" id="KW-1185">Reference proteome</keyword>
<dbReference type="Gene3D" id="1.10.3110.10">
    <property type="entry name" value="protoporphyrinogen ix oxidase, domain 3"/>
    <property type="match status" value="1"/>
</dbReference>
<evidence type="ECO:0000256" key="8">
    <source>
        <dbReference type="ARBA" id="ARBA00022630"/>
    </source>
</evidence>
<evidence type="ECO:0000256" key="10">
    <source>
        <dbReference type="ARBA" id="ARBA00023002"/>
    </source>
</evidence>
<name>A0A329R2Y6_9ACTN</name>
<comment type="cofactor">
    <cofactor evidence="2 12">
        <name>FAD</name>
        <dbReference type="ChEBI" id="CHEBI:57692"/>
    </cofactor>
</comment>
<dbReference type="Proteomes" id="UP000250462">
    <property type="component" value="Unassembled WGS sequence"/>
</dbReference>
<organism evidence="14 15">
    <name type="scientific">Phytoactinopolyspora halophila</name>
    <dbReference type="NCBI Taxonomy" id="1981511"/>
    <lineage>
        <taxon>Bacteria</taxon>
        <taxon>Bacillati</taxon>
        <taxon>Actinomycetota</taxon>
        <taxon>Actinomycetes</taxon>
        <taxon>Jiangellales</taxon>
        <taxon>Jiangellaceae</taxon>
        <taxon>Phytoactinopolyspora</taxon>
    </lineage>
</organism>
<comment type="function">
    <text evidence="3 12">Involved in coproporphyrin-dependent heme b biosynthesis. Catalyzes the oxidation of coproporphyrinogen III to coproporphyrin III.</text>
</comment>
<keyword evidence="11 12" id="KW-0350">Heme biosynthesis</keyword>